<keyword evidence="1" id="KW-0805">Transcription regulation</keyword>
<dbReference type="SUPFAM" id="SSF46785">
    <property type="entry name" value="Winged helix' DNA-binding domain"/>
    <property type="match status" value="1"/>
</dbReference>
<dbReference type="GO" id="GO:0003677">
    <property type="term" value="F:DNA binding"/>
    <property type="evidence" value="ECO:0007669"/>
    <property type="project" value="UniProtKB-KW"/>
</dbReference>
<dbReference type="RefSeq" id="WP_142862053.1">
    <property type="nucleotide sequence ID" value="NZ_VJMF01000020.1"/>
</dbReference>
<reference evidence="5 6" key="1">
    <citation type="submission" date="2019-07" db="EMBL/GenBank/DDBJ databases">
        <title>Ln-dependent methylotrophs.</title>
        <authorList>
            <person name="Tani A."/>
        </authorList>
    </citation>
    <scope>NUCLEOTIDE SEQUENCE [LARGE SCALE GENOMIC DNA]</scope>
    <source>
        <strain evidence="5 6">SM89A</strain>
    </source>
</reference>
<keyword evidence="2" id="KW-0238">DNA-binding</keyword>
<accession>A0A549T3R1</accession>
<evidence type="ECO:0000259" key="4">
    <source>
        <dbReference type="PROSITE" id="PS51118"/>
    </source>
</evidence>
<evidence type="ECO:0000256" key="1">
    <source>
        <dbReference type="ARBA" id="ARBA00023015"/>
    </source>
</evidence>
<name>A0A549T3R1_METSR</name>
<evidence type="ECO:0000256" key="3">
    <source>
        <dbReference type="ARBA" id="ARBA00023163"/>
    </source>
</evidence>
<evidence type="ECO:0000256" key="2">
    <source>
        <dbReference type="ARBA" id="ARBA00023125"/>
    </source>
</evidence>
<dbReference type="PANTHER" id="PTHR33204:SF39">
    <property type="entry name" value="TRANSCRIPTIONAL REGULATORY PROTEIN"/>
    <property type="match status" value="1"/>
</dbReference>
<proteinExistence type="predicted"/>
<dbReference type="PANTHER" id="PTHR33204">
    <property type="entry name" value="TRANSCRIPTIONAL REGULATOR, MARR FAMILY"/>
    <property type="match status" value="1"/>
</dbReference>
<keyword evidence="3" id="KW-0804">Transcription</keyword>
<dbReference type="PROSITE" id="PS51118">
    <property type="entry name" value="HTH_HXLR"/>
    <property type="match status" value="1"/>
</dbReference>
<dbReference type="EMBL" id="VJMF01000020">
    <property type="protein sequence ID" value="TRL36464.1"/>
    <property type="molecule type" value="Genomic_DNA"/>
</dbReference>
<gene>
    <name evidence="5" type="ORF">FM996_04700</name>
</gene>
<dbReference type="InterPro" id="IPR036390">
    <property type="entry name" value="WH_DNA-bd_sf"/>
</dbReference>
<dbReference type="Gene3D" id="1.10.10.10">
    <property type="entry name" value="Winged helix-like DNA-binding domain superfamily/Winged helix DNA-binding domain"/>
    <property type="match status" value="1"/>
</dbReference>
<dbReference type="InterPro" id="IPR036388">
    <property type="entry name" value="WH-like_DNA-bd_sf"/>
</dbReference>
<dbReference type="InterPro" id="IPR002577">
    <property type="entry name" value="HTH_HxlR"/>
</dbReference>
<dbReference type="Pfam" id="PF01638">
    <property type="entry name" value="HxlR"/>
    <property type="match status" value="1"/>
</dbReference>
<evidence type="ECO:0000313" key="5">
    <source>
        <dbReference type="EMBL" id="TRL36464.1"/>
    </source>
</evidence>
<evidence type="ECO:0000313" key="6">
    <source>
        <dbReference type="Proteomes" id="UP000316781"/>
    </source>
</evidence>
<dbReference type="AlphaFoldDB" id="A0A549T3R1"/>
<protein>
    <submittedName>
        <fullName evidence="5">Helix-turn-helix transcriptional regulator</fullName>
    </submittedName>
</protein>
<comment type="caution">
    <text evidence="5">The sequence shown here is derived from an EMBL/GenBank/DDBJ whole genome shotgun (WGS) entry which is preliminary data.</text>
</comment>
<organism evidence="5 6">
    <name type="scientific">Methylosinus sporium</name>
    <dbReference type="NCBI Taxonomy" id="428"/>
    <lineage>
        <taxon>Bacteria</taxon>
        <taxon>Pseudomonadati</taxon>
        <taxon>Pseudomonadota</taxon>
        <taxon>Alphaproteobacteria</taxon>
        <taxon>Hyphomicrobiales</taxon>
        <taxon>Methylocystaceae</taxon>
        <taxon>Methylosinus</taxon>
    </lineage>
</organism>
<dbReference type="Proteomes" id="UP000316781">
    <property type="component" value="Unassembled WGS sequence"/>
</dbReference>
<sequence length="134" mass="14698">MTGSRGLLPPGGVDFNQPCVVRDVVDRVGDRWSMLVLAHLADMPQRFNALHRAIGDISKQVLSRTLRRLEEDGFVSRTVHDVTPPQVEYALTEMGSSFLEPLRALIGWAEAHHQAIVAARKNFGAAQKAGATRA</sequence>
<feature type="domain" description="HTH hxlR-type" evidence="4">
    <location>
        <begin position="19"/>
        <end position="117"/>
    </location>
</feature>